<dbReference type="Gene3D" id="3.40.190.80">
    <property type="match status" value="1"/>
</dbReference>
<dbReference type="Gene3D" id="3.30.540.10">
    <property type="entry name" value="Fructose-1,6-Bisphosphatase, subunit A, domain 1"/>
    <property type="match status" value="1"/>
</dbReference>
<keyword evidence="2 4" id="KW-0479">Metal-binding</keyword>
<dbReference type="AlphaFoldDB" id="A0A3L9Y1D7"/>
<dbReference type="Proteomes" id="UP000281343">
    <property type="component" value="Unassembled WGS sequence"/>
</dbReference>
<feature type="binding site" evidence="4">
    <location>
        <position position="89"/>
    </location>
    <ligand>
        <name>Mg(2+)</name>
        <dbReference type="ChEBI" id="CHEBI:18420"/>
        <label>1</label>
        <note>catalytic</note>
    </ligand>
</feature>
<dbReference type="GO" id="GO:0046872">
    <property type="term" value="F:metal ion binding"/>
    <property type="evidence" value="ECO:0007669"/>
    <property type="project" value="UniProtKB-KW"/>
</dbReference>
<evidence type="ECO:0000256" key="2">
    <source>
        <dbReference type="ARBA" id="ARBA00022723"/>
    </source>
</evidence>
<proteinExistence type="inferred from homology"/>
<evidence type="ECO:0000256" key="3">
    <source>
        <dbReference type="ARBA" id="ARBA00022842"/>
    </source>
</evidence>
<dbReference type="SUPFAM" id="SSF56655">
    <property type="entry name" value="Carbohydrate phosphatase"/>
    <property type="match status" value="1"/>
</dbReference>
<keyword evidence="3 4" id="KW-0460">Magnesium</keyword>
<dbReference type="GO" id="GO:0008934">
    <property type="term" value="F:inositol monophosphate 1-phosphatase activity"/>
    <property type="evidence" value="ECO:0007669"/>
    <property type="project" value="TreeGrafter"/>
</dbReference>
<dbReference type="InterPro" id="IPR020550">
    <property type="entry name" value="Inositol_monophosphatase_CS"/>
</dbReference>
<protein>
    <submittedName>
        <fullName evidence="5">3'(2'),5'-bisphosphate nucleotidase CysQ</fullName>
    </submittedName>
</protein>
<dbReference type="RefSeq" id="WP_121897436.1">
    <property type="nucleotide sequence ID" value="NZ_RCNT01000003.1"/>
</dbReference>
<dbReference type="PANTHER" id="PTHR20854:SF4">
    <property type="entry name" value="INOSITOL-1-MONOPHOSPHATASE-RELATED"/>
    <property type="match status" value="1"/>
</dbReference>
<feature type="binding site" evidence="4">
    <location>
        <position position="90"/>
    </location>
    <ligand>
        <name>Mg(2+)</name>
        <dbReference type="ChEBI" id="CHEBI:18420"/>
        <label>2</label>
    </ligand>
</feature>
<feature type="binding site" evidence="4">
    <location>
        <position position="69"/>
    </location>
    <ligand>
        <name>Mg(2+)</name>
        <dbReference type="ChEBI" id="CHEBI:18420"/>
        <label>1</label>
        <note>catalytic</note>
    </ligand>
</feature>
<dbReference type="CDD" id="cd01638">
    <property type="entry name" value="CysQ"/>
    <property type="match status" value="1"/>
</dbReference>
<dbReference type="InterPro" id="IPR000760">
    <property type="entry name" value="Inositol_monophosphatase-like"/>
</dbReference>
<sequence>MPEREDDLSLLVDAARRAGEIAARHWKQGPQIWDKPGGEGPVTAADLAVDEMLRTTLTAARPDYGWLSEETPDTPARLSQRRTFIVDPIDGTRAFIDGSRDFAHSLAIADRGQVTAAVVYLPVKNRLFAAALGRGATLNGAPLAASTRDVEDQATILTSRPNLRPEHWRDAPPPVARHFRSSLAYRLALVGQGRFDGMITLRDSWEWDIAAGALIVAEAGGAISDRHDQRLVFNNPVPQLPGVLAAAPALHRQLMARLVSAA</sequence>
<comment type="caution">
    <text evidence="5">The sequence shown here is derived from an EMBL/GenBank/DDBJ whole genome shotgun (WGS) entry which is preliminary data.</text>
</comment>
<name>A0A3L9Y1D7_9RHOB</name>
<organism evidence="5 6">
    <name type="scientific">Rhodophyticola porphyridii</name>
    <dbReference type="NCBI Taxonomy" id="1852017"/>
    <lineage>
        <taxon>Bacteria</taxon>
        <taxon>Pseudomonadati</taxon>
        <taxon>Pseudomonadota</taxon>
        <taxon>Alphaproteobacteria</taxon>
        <taxon>Rhodobacterales</taxon>
        <taxon>Roseobacteraceae</taxon>
        <taxon>Rhodophyticola</taxon>
    </lineage>
</organism>
<evidence type="ECO:0000313" key="6">
    <source>
        <dbReference type="Proteomes" id="UP000281343"/>
    </source>
</evidence>
<dbReference type="GO" id="GO:0046854">
    <property type="term" value="P:phosphatidylinositol phosphate biosynthetic process"/>
    <property type="evidence" value="ECO:0007669"/>
    <property type="project" value="InterPro"/>
</dbReference>
<gene>
    <name evidence="5" type="ORF">D9R08_07610</name>
</gene>
<dbReference type="PRINTS" id="PR00377">
    <property type="entry name" value="IMPHPHTASES"/>
</dbReference>
<comment type="similarity">
    <text evidence="1">Belongs to the inositol monophosphatase superfamily.</text>
</comment>
<evidence type="ECO:0000313" key="5">
    <source>
        <dbReference type="EMBL" id="RMA42651.1"/>
    </source>
</evidence>
<dbReference type="Pfam" id="PF00459">
    <property type="entry name" value="Inositol_P"/>
    <property type="match status" value="1"/>
</dbReference>
<evidence type="ECO:0000256" key="1">
    <source>
        <dbReference type="ARBA" id="ARBA00009759"/>
    </source>
</evidence>
<reference evidence="5 6" key="1">
    <citation type="submission" date="2018-10" db="EMBL/GenBank/DDBJ databases">
        <authorList>
            <person name="Jung H.S."/>
            <person name="Jeon C.O."/>
        </authorList>
    </citation>
    <scope>NUCLEOTIDE SEQUENCE [LARGE SCALE GENOMIC DNA]</scope>
    <source>
        <strain evidence="5 6">MA-7-27</strain>
    </source>
</reference>
<dbReference type="GO" id="GO:0006020">
    <property type="term" value="P:inositol metabolic process"/>
    <property type="evidence" value="ECO:0007669"/>
    <property type="project" value="TreeGrafter"/>
</dbReference>
<keyword evidence="6" id="KW-1185">Reference proteome</keyword>
<dbReference type="OrthoDB" id="9785695at2"/>
<comment type="cofactor">
    <cofactor evidence="4">
        <name>Mg(2+)</name>
        <dbReference type="ChEBI" id="CHEBI:18420"/>
    </cofactor>
</comment>
<feature type="binding site" evidence="4">
    <location>
        <position position="208"/>
    </location>
    <ligand>
        <name>Mg(2+)</name>
        <dbReference type="ChEBI" id="CHEBI:18420"/>
        <label>1</label>
        <note>catalytic</note>
    </ligand>
</feature>
<accession>A0A3L9Y1D7</accession>
<dbReference type="PANTHER" id="PTHR20854">
    <property type="entry name" value="INOSITOL MONOPHOSPHATASE"/>
    <property type="match status" value="1"/>
</dbReference>
<dbReference type="PROSITE" id="PS00630">
    <property type="entry name" value="IMP_2"/>
    <property type="match status" value="1"/>
</dbReference>
<dbReference type="GO" id="GO:0007165">
    <property type="term" value="P:signal transduction"/>
    <property type="evidence" value="ECO:0007669"/>
    <property type="project" value="TreeGrafter"/>
</dbReference>
<dbReference type="EMBL" id="RCNT01000003">
    <property type="protein sequence ID" value="RMA42651.1"/>
    <property type="molecule type" value="Genomic_DNA"/>
</dbReference>
<feature type="binding site" evidence="4">
    <location>
        <position position="87"/>
    </location>
    <ligand>
        <name>Mg(2+)</name>
        <dbReference type="ChEBI" id="CHEBI:18420"/>
        <label>1</label>
        <note>catalytic</note>
    </ligand>
</feature>
<evidence type="ECO:0000256" key="4">
    <source>
        <dbReference type="PIRSR" id="PIRSR600760-2"/>
    </source>
</evidence>